<keyword evidence="2 4" id="KW-0863">Zinc-finger</keyword>
<evidence type="ECO:0000313" key="7">
    <source>
        <dbReference type="Proteomes" id="UP001163046"/>
    </source>
</evidence>
<evidence type="ECO:0000256" key="1">
    <source>
        <dbReference type="ARBA" id="ARBA00022723"/>
    </source>
</evidence>
<protein>
    <recommendedName>
        <fullName evidence="5">GRF-type domain-containing protein</fullName>
    </recommendedName>
</protein>
<comment type="caution">
    <text evidence="6">The sequence shown here is derived from an EMBL/GenBank/DDBJ whole genome shotgun (WGS) entry which is preliminary data.</text>
</comment>
<keyword evidence="7" id="KW-1185">Reference proteome</keyword>
<evidence type="ECO:0000256" key="4">
    <source>
        <dbReference type="PROSITE-ProRule" id="PRU01343"/>
    </source>
</evidence>
<feature type="domain" description="GRF-type" evidence="5">
    <location>
        <begin position="66"/>
        <end position="109"/>
    </location>
</feature>
<keyword evidence="1" id="KW-0479">Metal-binding</keyword>
<name>A0A9X0CZB3_9CNID</name>
<evidence type="ECO:0000256" key="2">
    <source>
        <dbReference type="ARBA" id="ARBA00022771"/>
    </source>
</evidence>
<evidence type="ECO:0000256" key="3">
    <source>
        <dbReference type="ARBA" id="ARBA00022833"/>
    </source>
</evidence>
<keyword evidence="3" id="KW-0862">Zinc</keyword>
<dbReference type="EMBL" id="MU826350">
    <property type="protein sequence ID" value="KAJ7381477.1"/>
    <property type="molecule type" value="Genomic_DNA"/>
</dbReference>
<sequence length="154" mass="18161">MSFAPCTLCHRGTREEFTAKVDGKEYVRCKNKMWGFFCPVGKFEEYDDLVTNDVGEFYKGVDAPKCYHNEPTILRISNERYMLPTNRGRPYFICSNSARCHYFTWSDIETEPVQMDEEKVNALWVRSLNEKRLLIKDMKKQHNVVIGELVKWMA</sequence>
<reference evidence="6" key="1">
    <citation type="submission" date="2023-01" db="EMBL/GenBank/DDBJ databases">
        <title>Genome assembly of the deep-sea coral Lophelia pertusa.</title>
        <authorList>
            <person name="Herrera S."/>
            <person name="Cordes E."/>
        </authorList>
    </citation>
    <scope>NUCLEOTIDE SEQUENCE</scope>
    <source>
        <strain evidence="6">USNM1676648</strain>
        <tissue evidence="6">Polyp</tissue>
    </source>
</reference>
<dbReference type="GO" id="GO:0008270">
    <property type="term" value="F:zinc ion binding"/>
    <property type="evidence" value="ECO:0007669"/>
    <property type="project" value="UniProtKB-KW"/>
</dbReference>
<evidence type="ECO:0000313" key="6">
    <source>
        <dbReference type="EMBL" id="KAJ7381477.1"/>
    </source>
</evidence>
<proteinExistence type="predicted"/>
<dbReference type="AlphaFoldDB" id="A0A9X0CZB3"/>
<dbReference type="InterPro" id="IPR010666">
    <property type="entry name" value="Znf_GRF"/>
</dbReference>
<evidence type="ECO:0000259" key="5">
    <source>
        <dbReference type="PROSITE" id="PS51999"/>
    </source>
</evidence>
<organism evidence="6 7">
    <name type="scientific">Desmophyllum pertusum</name>
    <dbReference type="NCBI Taxonomy" id="174260"/>
    <lineage>
        <taxon>Eukaryota</taxon>
        <taxon>Metazoa</taxon>
        <taxon>Cnidaria</taxon>
        <taxon>Anthozoa</taxon>
        <taxon>Hexacorallia</taxon>
        <taxon>Scleractinia</taxon>
        <taxon>Caryophylliina</taxon>
        <taxon>Caryophylliidae</taxon>
        <taxon>Desmophyllum</taxon>
    </lineage>
</organism>
<gene>
    <name evidence="6" type="ORF">OS493_001619</name>
</gene>
<accession>A0A9X0CZB3</accession>
<dbReference type="PROSITE" id="PS51999">
    <property type="entry name" value="ZF_GRF"/>
    <property type="match status" value="1"/>
</dbReference>
<dbReference type="Proteomes" id="UP001163046">
    <property type="component" value="Unassembled WGS sequence"/>
</dbReference>